<organism evidence="1 2">
    <name type="scientific">Symbiodinium natans</name>
    <dbReference type="NCBI Taxonomy" id="878477"/>
    <lineage>
        <taxon>Eukaryota</taxon>
        <taxon>Sar</taxon>
        <taxon>Alveolata</taxon>
        <taxon>Dinophyceae</taxon>
        <taxon>Suessiales</taxon>
        <taxon>Symbiodiniaceae</taxon>
        <taxon>Symbiodinium</taxon>
    </lineage>
</organism>
<dbReference type="OrthoDB" id="10432293at2759"/>
<name>A0A812J056_9DINO</name>
<accession>A0A812J056</accession>
<dbReference type="Proteomes" id="UP000604046">
    <property type="component" value="Unassembled WGS sequence"/>
</dbReference>
<dbReference type="CDD" id="cd00257">
    <property type="entry name" value="beta-trefoil_FSCN-like"/>
    <property type="match status" value="3"/>
</dbReference>
<gene>
    <name evidence="1" type="ORF">SNAT2548_LOCUS5086</name>
</gene>
<sequence>MTCAEASETDKTKCVKARTSRLQCDADAGNLNKRLQRMKLQVGHTYAFHNAPQRRFLRMSEWDVDSSGEMDANALPIWWTWEQFLVVDAGDGRVALHNAAWNAFVQITDQHDVKKSWQKNANELPAEWQWERFDVVDAGDGKVSFRSHSFGWYLRVNGGTVDATTEPVGDLEIFTPIDLTNTPSLVFGQTYAFHNLMHNRFLRMTGGDIDSSDTCSVKDLPASCLWERFLVVDAGYGQVALQNPAHKSFVLVGDQGDVTKSVPRDSSQLSSANWELRERFQIVFAGNGQVALRSVFSGRFLSVEGIHVNAHPTHVGSWETFTAVGVPGPLQVGHTYAFHNAPQRRFLRMSEWDVDSSGEMDANALPTWWTWEQFLVVDAGDGRVALHNAAWNAFVQVTDQHDVKKSWQKNANELPAEWQWERFDVVDAGDGKVSFRSHSFGRYLRVNGWTVDATTEPVGTWSSQAGAWNAFVPVDMSQMSLAVENAFMTPVNSAILGNQSDVPPSATLAASLTENSHSPQANRPSDAVATFDISVRNGNEVCARRTDHVVDWNIDLSVSCQDKSQHQVVVIGTSAEKKRCVKVHASRDLTCLEDAGNSPFRKNSDGHLDPPGTEFEITVEKIAGHGTYVCAKRVDADSGWAMHLAVGCFAGTLVEDISSLSDGSWKMLIIDEAMAELHNLFRNPGFEPTRCAMENVVDPVVEKAKVLVQDTFKWLDQLVLDLIQESAAFLGGSARLLLEVLGLASSVEALTDIMNGKAAEACDVTLKETSERMYQGLPVPLSTQTQMLMDLVPEVAMSIMRSFASTLLDFLSDTFIQQPANFIINQIQSALRAGMEYLTGLCGLIPEVGGIICMVFTGALTAAEEWLGGPLASFLTNLMKDIGAKILDAISGFTNLVAQDIQDAVNSIPALISELLASFAGEHQWLNVILHGPIMEPLVKALTGIMHFFSSLVAGMFPGLQEKFDACKARVEKLVTHWPNHNHALLSYSANQSDSSQSSRLLEAKQKQLLQTDLASVATTVRALPLARRPREATAGGSCRPHTGELICLHVRDSYGFRQPLLVKPSIKAIRERALLLWQQEDCVRLDVNGTKITEANMESLGRVVLYFEHQNGTPMTLTEHSALHSALDANLTNQPKHVPDVYLGWLRLGSRVKRHFMKYLQEKKPTEGISLVQFDFFAGLVDWVGDGIETIGTWAFDTTADVLDLFGAEAAADWFRDLADLPPLLNQLIDKTVPFVNCLESLPEPIHFQQLVHLALNLEELPQTMYQHVIQRPLDGLMTWADMLLGSLLRNEQLVDVRVGPSGSSKKCIEGRGKHLVCAADAANEQKRLQGGSGGTFEVRVEGDRRVCVQRTDVDAGWAMDLGIACKDTSLHHVVYVGASDWGQKCVHVYARGLYCPPDAADRSIRINSDGWDAPDDFHVWTEGDFICVKRTDADAGWSMNLAVECYADYFTEDLTALASGKWKLPMLNKVWDQVHQLTLLPGMEMGRCGFEHFLLPLKGELFDTVQKGFQLVDQVIMWMVEGLGELLGQALQGVLWLLGLQDAVAVVGDIVNSEIALQCEATMDRTLDALIAEQANPMTVFGVKGKVMLEALPNIAARSMGTLVRYLLRKLGNKVVEPLAFQLVGGVQAAMGAAENGVDGLCGLIPVAGGIACSILTAFVAVAQKFVSPITMNFIVDVAQRVFDMIARGIEEILRVMLQTGGRILDAIVGGRSVDFAADIATKLVESFKEEFAWIGIVLYGPVMFTIEAAFKSIVAFFMTVADQVFPGLKTKLEDCEQRATKLQFTWRSAKLGA</sequence>
<dbReference type="EMBL" id="CAJNDS010000320">
    <property type="protein sequence ID" value="CAE7191877.1"/>
    <property type="molecule type" value="Genomic_DNA"/>
</dbReference>
<evidence type="ECO:0000313" key="2">
    <source>
        <dbReference type="Proteomes" id="UP000604046"/>
    </source>
</evidence>
<dbReference type="SUPFAM" id="SSF50405">
    <property type="entry name" value="Actin-crosslinking proteins"/>
    <property type="match status" value="3"/>
</dbReference>
<evidence type="ECO:0000313" key="1">
    <source>
        <dbReference type="EMBL" id="CAE7191877.1"/>
    </source>
</evidence>
<keyword evidence="2" id="KW-1185">Reference proteome</keyword>
<protein>
    <submittedName>
        <fullName evidence="1">Uncharacterized protein</fullName>
    </submittedName>
</protein>
<proteinExistence type="predicted"/>
<comment type="caution">
    <text evidence="1">The sequence shown here is derived from an EMBL/GenBank/DDBJ whole genome shotgun (WGS) entry which is preliminary data.</text>
</comment>
<reference evidence="1" key="1">
    <citation type="submission" date="2021-02" db="EMBL/GenBank/DDBJ databases">
        <authorList>
            <person name="Dougan E. K."/>
            <person name="Rhodes N."/>
            <person name="Thang M."/>
            <person name="Chan C."/>
        </authorList>
    </citation>
    <scope>NUCLEOTIDE SEQUENCE</scope>
</reference>
<dbReference type="InterPro" id="IPR008999">
    <property type="entry name" value="Actin-crosslinking"/>
</dbReference>
<dbReference type="Gene3D" id="2.80.10.50">
    <property type="match status" value="3"/>
</dbReference>